<dbReference type="PANTHER" id="PTHR30177">
    <property type="entry name" value="GLYCINE BETAINE/L-PROLINE TRANSPORT SYSTEM PERMEASE PROTEIN PROW"/>
    <property type="match status" value="1"/>
</dbReference>
<evidence type="ECO:0000313" key="9">
    <source>
        <dbReference type="Proteomes" id="UP000504882"/>
    </source>
</evidence>
<feature type="domain" description="ABC transmembrane type-1" evidence="7">
    <location>
        <begin position="15"/>
        <end position="197"/>
    </location>
</feature>
<accession>A0ABY2E299</accession>
<dbReference type="RefSeq" id="WP_133108359.1">
    <property type="nucleotide sequence ID" value="NZ_SMNA01000006.1"/>
</dbReference>
<keyword evidence="2 6" id="KW-0813">Transport</keyword>
<evidence type="ECO:0000256" key="6">
    <source>
        <dbReference type="RuleBase" id="RU363032"/>
    </source>
</evidence>
<protein>
    <submittedName>
        <fullName evidence="8">ABC transporter permease</fullName>
    </submittedName>
</protein>
<dbReference type="Proteomes" id="UP000504882">
    <property type="component" value="Unassembled WGS sequence"/>
</dbReference>
<dbReference type="Pfam" id="PF00528">
    <property type="entry name" value="BPD_transp_1"/>
    <property type="match status" value="1"/>
</dbReference>
<keyword evidence="4 6" id="KW-1133">Transmembrane helix</keyword>
<evidence type="ECO:0000256" key="3">
    <source>
        <dbReference type="ARBA" id="ARBA00022692"/>
    </source>
</evidence>
<keyword evidence="9" id="KW-1185">Reference proteome</keyword>
<feature type="transmembrane region" description="Helical" evidence="6">
    <location>
        <begin position="48"/>
        <end position="69"/>
    </location>
</feature>
<name>A0ABY2E299_9MICO</name>
<proteinExistence type="inferred from homology"/>
<dbReference type="InterPro" id="IPR035906">
    <property type="entry name" value="MetI-like_sf"/>
</dbReference>
<dbReference type="CDD" id="cd06261">
    <property type="entry name" value="TM_PBP2"/>
    <property type="match status" value="1"/>
</dbReference>
<reference evidence="8 9" key="1">
    <citation type="submission" date="2019-03" db="EMBL/GenBank/DDBJ databases">
        <title>Genomic features of bacteria from cold environments.</title>
        <authorList>
            <person name="Shen L."/>
        </authorList>
    </citation>
    <scope>NUCLEOTIDE SEQUENCE [LARGE SCALE GENOMIC DNA]</scope>
    <source>
        <strain evidence="9">T3246-1</strain>
    </source>
</reference>
<dbReference type="SUPFAM" id="SSF161098">
    <property type="entry name" value="MetI-like"/>
    <property type="match status" value="1"/>
</dbReference>
<evidence type="ECO:0000256" key="4">
    <source>
        <dbReference type="ARBA" id="ARBA00022989"/>
    </source>
</evidence>
<sequence>MNWVGANLDLVVELTLTHARLSIVPILVGFVVAVPLGVFAWRFRWARGVTLTVVGLLYTIPSLALFVLLPPIIGISFLSELNVTIALSIYAVALMTRSATEALESVDPAVRGAANAMGYSGWGRFWAVDLPLAGPVLLAGLRVVSVSTVSLVTVGVLVGSRNLGYLFMNGLQRGIVAEIATGIVMTVLIAVAFDLLLALVGRLAMPWTQGAGGGRRSRRVARRIALTEGPT</sequence>
<evidence type="ECO:0000256" key="5">
    <source>
        <dbReference type="ARBA" id="ARBA00023136"/>
    </source>
</evidence>
<gene>
    <name evidence="8" type="ORF">EXU48_14510</name>
</gene>
<feature type="transmembrane region" description="Helical" evidence="6">
    <location>
        <begin position="20"/>
        <end position="41"/>
    </location>
</feature>
<feature type="transmembrane region" description="Helical" evidence="6">
    <location>
        <begin position="179"/>
        <end position="200"/>
    </location>
</feature>
<keyword evidence="5 6" id="KW-0472">Membrane</keyword>
<dbReference type="EMBL" id="SMNA01000006">
    <property type="protein sequence ID" value="TDE92729.1"/>
    <property type="molecule type" value="Genomic_DNA"/>
</dbReference>
<evidence type="ECO:0000259" key="7">
    <source>
        <dbReference type="PROSITE" id="PS50928"/>
    </source>
</evidence>
<evidence type="ECO:0000256" key="2">
    <source>
        <dbReference type="ARBA" id="ARBA00022448"/>
    </source>
</evidence>
<dbReference type="InterPro" id="IPR000515">
    <property type="entry name" value="MetI-like"/>
</dbReference>
<comment type="subcellular location">
    <subcellularLocation>
        <location evidence="6">Cell membrane</location>
        <topology evidence="6">Multi-pass membrane protein</topology>
    </subcellularLocation>
    <subcellularLocation>
        <location evidence="1">Membrane</location>
        <topology evidence="1">Multi-pass membrane protein</topology>
    </subcellularLocation>
</comment>
<dbReference type="PROSITE" id="PS50928">
    <property type="entry name" value="ABC_TM1"/>
    <property type="match status" value="1"/>
</dbReference>
<dbReference type="InterPro" id="IPR051204">
    <property type="entry name" value="ABC_transp_perm/SBD"/>
</dbReference>
<evidence type="ECO:0000313" key="8">
    <source>
        <dbReference type="EMBL" id="TDE92729.1"/>
    </source>
</evidence>
<keyword evidence="3 6" id="KW-0812">Transmembrane</keyword>
<dbReference type="Gene3D" id="1.10.3720.10">
    <property type="entry name" value="MetI-like"/>
    <property type="match status" value="1"/>
</dbReference>
<feature type="transmembrane region" description="Helical" evidence="6">
    <location>
        <begin position="136"/>
        <end position="159"/>
    </location>
</feature>
<organism evidence="8 9">
    <name type="scientific">Occultella glacieicola</name>
    <dbReference type="NCBI Taxonomy" id="2518684"/>
    <lineage>
        <taxon>Bacteria</taxon>
        <taxon>Bacillati</taxon>
        <taxon>Actinomycetota</taxon>
        <taxon>Actinomycetes</taxon>
        <taxon>Micrococcales</taxon>
        <taxon>Ruaniaceae</taxon>
        <taxon>Occultella</taxon>
    </lineage>
</organism>
<dbReference type="PANTHER" id="PTHR30177:SF4">
    <property type="entry name" value="OSMOPROTECTANT IMPORT PERMEASE PROTEIN OSMW"/>
    <property type="match status" value="1"/>
</dbReference>
<comment type="similarity">
    <text evidence="6">Belongs to the binding-protein-dependent transport system permease family.</text>
</comment>
<evidence type="ECO:0000256" key="1">
    <source>
        <dbReference type="ARBA" id="ARBA00004141"/>
    </source>
</evidence>
<comment type="caution">
    <text evidence="8">The sequence shown here is derived from an EMBL/GenBank/DDBJ whole genome shotgun (WGS) entry which is preliminary data.</text>
</comment>